<organism evidence="2">
    <name type="scientific">freshwater sediment metagenome</name>
    <dbReference type="NCBI Taxonomy" id="556182"/>
    <lineage>
        <taxon>unclassified sequences</taxon>
        <taxon>metagenomes</taxon>
        <taxon>ecological metagenomes</taxon>
    </lineage>
</organism>
<sequence>MSTSRSRAVAAVVSLAAFAAVLSPMSAAADFATAPAKGMISAVRLLSAGPSADGAYRAGVEISLDPKTVTYWRQPGEAGSPPLFDFSKSTNVAKVETLFPVPKHIDEAGTVVAGYDETVIFPLKITPKDPKAPVTLDLHLDYAACGTICLPAKADLSLALPQSGVSPFAATIAAAEKRVPVRIGAAEARKRLKLTKSGETTWRLSVAGSARDVFTEVPEPLFLESKREGADFVLTLFSTGAAAKAADATLTVVTDKEAYEAPARLE</sequence>
<accession>A0AA48RAE1</accession>
<dbReference type="Pfam" id="PF11412">
    <property type="entry name" value="DsbD_N"/>
    <property type="match status" value="1"/>
</dbReference>
<gene>
    <name evidence="2" type="ORF">AMST5_03199</name>
</gene>
<dbReference type="EMBL" id="OY288114">
    <property type="protein sequence ID" value="CAJ0880925.1"/>
    <property type="molecule type" value="Genomic_DNA"/>
</dbReference>
<reference evidence="2" key="1">
    <citation type="submission" date="2023-07" db="EMBL/GenBank/DDBJ databases">
        <authorList>
            <person name="Pelsma A.J. K."/>
        </authorList>
    </citation>
    <scope>NUCLEOTIDE SEQUENCE</scope>
</reference>
<feature type="domain" description="Thiol:disulfide interchange protein DsbD N-terminal" evidence="1">
    <location>
        <begin position="52"/>
        <end position="158"/>
    </location>
</feature>
<evidence type="ECO:0000313" key="2">
    <source>
        <dbReference type="EMBL" id="CAJ0880925.1"/>
    </source>
</evidence>
<dbReference type="AlphaFoldDB" id="A0AA48RAE1"/>
<evidence type="ECO:0000259" key="1">
    <source>
        <dbReference type="Pfam" id="PF11412"/>
    </source>
</evidence>
<proteinExistence type="predicted"/>
<dbReference type="InterPro" id="IPR028250">
    <property type="entry name" value="DsbDN"/>
</dbReference>
<protein>
    <recommendedName>
        <fullName evidence="1">Thiol:disulfide interchange protein DsbD N-terminal domain-containing protein</fullName>
    </recommendedName>
</protein>
<name>A0AA48RAE1_9ZZZZ</name>